<proteinExistence type="predicted"/>
<sequence>MALIPHKAMPQQFWEMTQLVDARAGTSLSDIARQLGTGGYELSDGSPVAFSDWYSSSWTDLRLTWVTQVSQNFGVYWGFGTGERGPKYEIEPSLKLGLIVLQPVSRNGMLSLSATTVIGGAFNEGTCTADYGAIGGTQTVNCRLAASVLPPEETLAYLVHEKPADRFELILRYRLSF</sequence>
<protein>
    <recommendedName>
        <fullName evidence="3">Porin</fullName>
    </recommendedName>
</protein>
<evidence type="ECO:0000313" key="1">
    <source>
        <dbReference type="EMBL" id="MCU9848741.1"/>
    </source>
</evidence>
<keyword evidence="2" id="KW-1185">Reference proteome</keyword>
<evidence type="ECO:0008006" key="3">
    <source>
        <dbReference type="Google" id="ProtNLM"/>
    </source>
</evidence>
<dbReference type="RefSeq" id="WP_263336436.1">
    <property type="nucleotide sequence ID" value="NZ_JAOVQO010000010.1"/>
</dbReference>
<evidence type="ECO:0000313" key="2">
    <source>
        <dbReference type="Proteomes" id="UP001209535"/>
    </source>
</evidence>
<dbReference type="Proteomes" id="UP001209535">
    <property type="component" value="Unassembled WGS sequence"/>
</dbReference>
<dbReference type="EMBL" id="JAOVQO010000010">
    <property type="protein sequence ID" value="MCU9848741.1"/>
    <property type="molecule type" value="Genomic_DNA"/>
</dbReference>
<comment type="caution">
    <text evidence="1">The sequence shown here is derived from an EMBL/GenBank/DDBJ whole genome shotgun (WGS) entry which is preliminary data.</text>
</comment>
<name>A0ABT2X474_9RHOB</name>
<organism evidence="1 2">
    <name type="scientific">Albidovulum salinarum</name>
    <dbReference type="NCBI Taxonomy" id="2984153"/>
    <lineage>
        <taxon>Bacteria</taxon>
        <taxon>Pseudomonadati</taxon>
        <taxon>Pseudomonadota</taxon>
        <taxon>Alphaproteobacteria</taxon>
        <taxon>Rhodobacterales</taxon>
        <taxon>Paracoccaceae</taxon>
        <taxon>Albidovulum</taxon>
    </lineage>
</organism>
<reference evidence="1 2" key="1">
    <citation type="submission" date="2022-10" db="EMBL/GenBank/DDBJ databases">
        <title>Defluviimonas sp. nov., isolated from ocean surface sediments.</title>
        <authorList>
            <person name="He W."/>
            <person name="Wang L."/>
            <person name="Zhang D.-F."/>
        </authorList>
    </citation>
    <scope>NUCLEOTIDE SEQUENCE [LARGE SCALE GENOMIC DNA]</scope>
    <source>
        <strain evidence="1 2">WL0024</strain>
    </source>
</reference>
<gene>
    <name evidence="1" type="ORF">OEZ60_12065</name>
</gene>
<accession>A0ABT2X474</accession>